<feature type="region of interest" description="Disordered" evidence="1">
    <location>
        <begin position="28"/>
        <end position="50"/>
    </location>
</feature>
<gene>
    <name evidence="2" type="ORF">P8828_15930</name>
</gene>
<evidence type="ECO:0000313" key="3">
    <source>
        <dbReference type="Proteomes" id="UP001341297"/>
    </source>
</evidence>
<comment type="caution">
    <text evidence="2">The sequence shown here is derived from an EMBL/GenBank/DDBJ whole genome shotgun (WGS) entry which is preliminary data.</text>
</comment>
<dbReference type="EMBL" id="JARRTL010000015">
    <property type="protein sequence ID" value="MEC0486281.1"/>
    <property type="molecule type" value="Genomic_DNA"/>
</dbReference>
<evidence type="ECO:0000256" key="1">
    <source>
        <dbReference type="SAM" id="MobiDB-lite"/>
    </source>
</evidence>
<feature type="compositionally biased region" description="Basic and acidic residues" evidence="1">
    <location>
        <begin position="36"/>
        <end position="50"/>
    </location>
</feature>
<dbReference type="Proteomes" id="UP001341297">
    <property type="component" value="Unassembled WGS sequence"/>
</dbReference>
<evidence type="ECO:0000313" key="2">
    <source>
        <dbReference type="EMBL" id="MEC0486281.1"/>
    </source>
</evidence>
<accession>A0ABU6H5L3</accession>
<reference evidence="2 3" key="1">
    <citation type="submission" date="2023-03" db="EMBL/GenBank/DDBJ databases">
        <title>Agriculturally important microbes genome sequencing.</title>
        <authorList>
            <person name="Dunlap C."/>
        </authorList>
    </citation>
    <scope>NUCLEOTIDE SEQUENCE [LARGE SCALE GENOMIC DNA]</scope>
    <source>
        <strain evidence="2 3">CBP-3203</strain>
    </source>
</reference>
<dbReference type="RefSeq" id="WP_156415994.1">
    <property type="nucleotide sequence ID" value="NZ_CP023481.1"/>
</dbReference>
<evidence type="ECO:0008006" key="4">
    <source>
        <dbReference type="Google" id="ProtNLM"/>
    </source>
</evidence>
<protein>
    <recommendedName>
        <fullName evidence="4">SpoVT-AbrB domain-containing protein</fullName>
    </recommendedName>
</protein>
<sequence>MRISKQQKKSFLEYFTFLKSLSSLKIPVDNEYSDTGSERQKELSKSVEEINETEPRKNCYELKRNLKRGKLDEIGLYVPETIIRRYGFEEGDLISADHI</sequence>
<proteinExistence type="predicted"/>
<name>A0ABU6H5L3_9BACI</name>
<organism evidence="2 3">
    <name type="scientific">Bacillus glycinifermentans</name>
    <dbReference type="NCBI Taxonomy" id="1664069"/>
    <lineage>
        <taxon>Bacteria</taxon>
        <taxon>Bacillati</taxon>
        <taxon>Bacillota</taxon>
        <taxon>Bacilli</taxon>
        <taxon>Bacillales</taxon>
        <taxon>Bacillaceae</taxon>
        <taxon>Bacillus</taxon>
    </lineage>
</organism>
<keyword evidence="3" id="KW-1185">Reference proteome</keyword>